<dbReference type="InterPro" id="IPR011105">
    <property type="entry name" value="Cell_wall_hydrolase_SleB"/>
</dbReference>
<accession>A0A5R9F7F8</accession>
<dbReference type="Pfam" id="PF01476">
    <property type="entry name" value="LysM"/>
    <property type="match status" value="1"/>
</dbReference>
<dbReference type="EMBL" id="SWLG01000006">
    <property type="protein sequence ID" value="TLS37558.1"/>
    <property type="molecule type" value="Genomic_DNA"/>
</dbReference>
<reference evidence="3 4" key="1">
    <citation type="submission" date="2019-04" db="EMBL/GenBank/DDBJ databases">
        <title>Bacillus caeni sp. nov., a bacterium isolated from mangrove sediment.</title>
        <authorList>
            <person name="Huang H."/>
            <person name="Mo K."/>
            <person name="Hu Y."/>
        </authorList>
    </citation>
    <scope>NUCLEOTIDE SEQUENCE [LARGE SCALE GENOMIC DNA]</scope>
    <source>
        <strain evidence="3 4">HB172195</strain>
    </source>
</reference>
<dbReference type="OrthoDB" id="9785345at2"/>
<sequence length="194" mass="21574">MKKLVLTTISLCTALVFFGSNTEAASDYYVQPGDTLWEISNNYQVPVPAIKKVNHLWNNYLYAGQKLTIPSAISSYEKDLLARLVNAEAKGEPYAGKVAVATVVLNRVDSSDFPNSVHNVVYQKAYGHYAFTPVQNGEINKPASWSSKKAVEEAIAFRGQGQDSLYFYNPRTATSDWITTREVTVTIGKHRFAK</sequence>
<evidence type="ECO:0000259" key="2">
    <source>
        <dbReference type="PROSITE" id="PS51782"/>
    </source>
</evidence>
<dbReference type="SUPFAM" id="SSF54106">
    <property type="entry name" value="LysM domain"/>
    <property type="match status" value="1"/>
</dbReference>
<keyword evidence="1" id="KW-0732">Signal</keyword>
<dbReference type="RefSeq" id="WP_138126098.1">
    <property type="nucleotide sequence ID" value="NZ_SWLG01000006.1"/>
</dbReference>
<name>A0A5R9F7F8_9BACL</name>
<dbReference type="Gene3D" id="3.10.350.10">
    <property type="entry name" value="LysM domain"/>
    <property type="match status" value="1"/>
</dbReference>
<dbReference type="PROSITE" id="PS51782">
    <property type="entry name" value="LYSM"/>
    <property type="match status" value="1"/>
</dbReference>
<feature type="signal peptide" evidence="1">
    <location>
        <begin position="1"/>
        <end position="25"/>
    </location>
</feature>
<dbReference type="SMART" id="SM00257">
    <property type="entry name" value="LysM"/>
    <property type="match status" value="1"/>
</dbReference>
<protein>
    <submittedName>
        <fullName evidence="3">LysM peptidoglycan-binding domain-containing protein</fullName>
    </submittedName>
</protein>
<dbReference type="CDD" id="cd00118">
    <property type="entry name" value="LysM"/>
    <property type="match status" value="1"/>
</dbReference>
<dbReference type="InterPro" id="IPR018392">
    <property type="entry name" value="LysM"/>
</dbReference>
<dbReference type="AlphaFoldDB" id="A0A5R9F7F8"/>
<dbReference type="Proteomes" id="UP000308230">
    <property type="component" value="Unassembled WGS sequence"/>
</dbReference>
<dbReference type="Pfam" id="PF07486">
    <property type="entry name" value="Hydrolase_2"/>
    <property type="match status" value="1"/>
</dbReference>
<evidence type="ECO:0000256" key="1">
    <source>
        <dbReference type="SAM" id="SignalP"/>
    </source>
</evidence>
<organism evidence="3 4">
    <name type="scientific">Exobacillus caeni</name>
    <dbReference type="NCBI Taxonomy" id="2574798"/>
    <lineage>
        <taxon>Bacteria</taxon>
        <taxon>Bacillati</taxon>
        <taxon>Bacillota</taxon>
        <taxon>Bacilli</taxon>
        <taxon>Bacillales</taxon>
        <taxon>Guptibacillaceae</taxon>
        <taxon>Exobacillus</taxon>
    </lineage>
</organism>
<comment type="caution">
    <text evidence="3">The sequence shown here is derived from an EMBL/GenBank/DDBJ whole genome shotgun (WGS) entry which is preliminary data.</text>
</comment>
<gene>
    <name evidence="3" type="ORF">FCL54_10485</name>
</gene>
<proteinExistence type="predicted"/>
<dbReference type="InterPro" id="IPR042047">
    <property type="entry name" value="SleB_dom1"/>
</dbReference>
<keyword evidence="4" id="KW-1185">Reference proteome</keyword>
<dbReference type="InterPro" id="IPR036779">
    <property type="entry name" value="LysM_dom_sf"/>
</dbReference>
<feature type="domain" description="LysM" evidence="2">
    <location>
        <begin position="26"/>
        <end position="69"/>
    </location>
</feature>
<feature type="chain" id="PRO_5024317038" evidence="1">
    <location>
        <begin position="26"/>
        <end position="194"/>
    </location>
</feature>
<dbReference type="Gene3D" id="1.10.10.2520">
    <property type="entry name" value="Cell wall hydrolase SleB, domain 1"/>
    <property type="match status" value="1"/>
</dbReference>
<dbReference type="Gene3D" id="6.20.240.60">
    <property type="match status" value="1"/>
</dbReference>
<evidence type="ECO:0000313" key="4">
    <source>
        <dbReference type="Proteomes" id="UP000308230"/>
    </source>
</evidence>
<dbReference type="GO" id="GO:0016787">
    <property type="term" value="F:hydrolase activity"/>
    <property type="evidence" value="ECO:0007669"/>
    <property type="project" value="InterPro"/>
</dbReference>
<evidence type="ECO:0000313" key="3">
    <source>
        <dbReference type="EMBL" id="TLS37558.1"/>
    </source>
</evidence>